<proteinExistence type="predicted"/>
<reference evidence="1 2" key="1">
    <citation type="journal article" date="2017" name="Curr. Biol.">
        <title>Genome architecture and evolution of a unichromosomal asexual nematode.</title>
        <authorList>
            <person name="Fradin H."/>
            <person name="Zegar C."/>
            <person name="Gutwein M."/>
            <person name="Lucas J."/>
            <person name="Kovtun M."/>
            <person name="Corcoran D."/>
            <person name="Baugh L.R."/>
            <person name="Kiontke K."/>
            <person name="Gunsalus K."/>
            <person name="Fitch D.H."/>
            <person name="Piano F."/>
        </authorList>
    </citation>
    <scope>NUCLEOTIDE SEQUENCE [LARGE SCALE GENOMIC DNA]</scope>
    <source>
        <strain evidence="1">PF1309</strain>
    </source>
</reference>
<dbReference type="Proteomes" id="UP000218231">
    <property type="component" value="Unassembled WGS sequence"/>
</dbReference>
<gene>
    <name evidence="1" type="ORF">WR25_14185</name>
</gene>
<sequence>MSGRLAAAAGSWRGASNASTCAGCASGSSTKVMHRFNWWALITSLGASNTVCSSMLRNSRTLPGQL</sequence>
<keyword evidence="2" id="KW-1185">Reference proteome</keyword>
<evidence type="ECO:0000313" key="2">
    <source>
        <dbReference type="Proteomes" id="UP000218231"/>
    </source>
</evidence>
<comment type="caution">
    <text evidence="1">The sequence shown here is derived from an EMBL/GenBank/DDBJ whole genome shotgun (WGS) entry which is preliminary data.</text>
</comment>
<dbReference type="EMBL" id="LIAE01004131">
    <property type="protein sequence ID" value="PAV93809.1"/>
    <property type="molecule type" value="Genomic_DNA"/>
</dbReference>
<organism evidence="1 2">
    <name type="scientific">Diploscapter pachys</name>
    <dbReference type="NCBI Taxonomy" id="2018661"/>
    <lineage>
        <taxon>Eukaryota</taxon>
        <taxon>Metazoa</taxon>
        <taxon>Ecdysozoa</taxon>
        <taxon>Nematoda</taxon>
        <taxon>Chromadorea</taxon>
        <taxon>Rhabditida</taxon>
        <taxon>Rhabditina</taxon>
        <taxon>Rhabditomorpha</taxon>
        <taxon>Rhabditoidea</taxon>
        <taxon>Rhabditidae</taxon>
        <taxon>Diploscapter</taxon>
    </lineage>
</organism>
<name>A0A2A2M5V5_9BILA</name>
<evidence type="ECO:0000313" key="1">
    <source>
        <dbReference type="EMBL" id="PAV93809.1"/>
    </source>
</evidence>
<protein>
    <submittedName>
        <fullName evidence="1">Uncharacterized protein</fullName>
    </submittedName>
</protein>
<dbReference type="AlphaFoldDB" id="A0A2A2M5V5"/>
<accession>A0A2A2M5V5</accession>